<organism evidence="2 3">
    <name type="scientific">Novosphingobium sediminis</name>
    <dbReference type="NCBI Taxonomy" id="707214"/>
    <lineage>
        <taxon>Bacteria</taxon>
        <taxon>Pseudomonadati</taxon>
        <taxon>Pseudomonadota</taxon>
        <taxon>Alphaproteobacteria</taxon>
        <taxon>Sphingomonadales</taxon>
        <taxon>Sphingomonadaceae</taxon>
        <taxon>Novosphingobium</taxon>
    </lineage>
</organism>
<dbReference type="AlphaFoldDB" id="A0A512AQT2"/>
<protein>
    <recommendedName>
        <fullName evidence="1">MPN635 N-terminal domain-containing protein</fullName>
    </recommendedName>
</protein>
<keyword evidence="3" id="KW-1185">Reference proteome</keyword>
<name>A0A512AQT2_9SPHN</name>
<gene>
    <name evidence="2" type="ORF">NSE01_39130</name>
</gene>
<dbReference type="InterPro" id="IPR058987">
    <property type="entry name" value="MPN635_N"/>
</dbReference>
<evidence type="ECO:0000259" key="1">
    <source>
        <dbReference type="Pfam" id="PF25856"/>
    </source>
</evidence>
<sequence length="482" mass="52925">MTTARLFDLNIEKILEAWESAHAVRELIANAIDEQQLTDTPDIEVVKTEDGDWTIRDFGRGLRYEHFTQNENAEKLQNAGKVIGKFGVGLKDAMATLHRNGVTVIIRSAHSEITLAQIAKRDFDDVVTLHAAVQPSPDPSMVGTTILLRGLNDEQMEKAKSFFLRFSGEEVLESTRIGDVLRRKPDAPARIYVAGLLVAEEENFAFSYNITALTEPMRKALNRERTNVGRTAYSDRVKQMLLSATKSEIGSELADQLQALQSGLGSDEVRWKEVAIHAVRILSSSGKYLFVTADQLMTNSSSVDHARNDGIKIITIPDSIQRDVVGMTDLSGEPIRDIGQYQAEWNDSFVFDFVEPASLSSAERSVFEMVEAIATLAGGLPDHVKSVRVSNSMRVELGTGSDALGLWDGSTQSIVIRRDQLSSVSSFAGTLLHEIVHARTGFDDVTRDFENALTDVIGQTAATALATAQRPKSLLTGLFGRA</sequence>
<dbReference type="Proteomes" id="UP000321464">
    <property type="component" value="Unassembled WGS sequence"/>
</dbReference>
<dbReference type="InterPro" id="IPR036890">
    <property type="entry name" value="HATPase_C_sf"/>
</dbReference>
<evidence type="ECO:0000313" key="3">
    <source>
        <dbReference type="Proteomes" id="UP000321464"/>
    </source>
</evidence>
<evidence type="ECO:0000313" key="2">
    <source>
        <dbReference type="EMBL" id="GEO02081.1"/>
    </source>
</evidence>
<dbReference type="Gene3D" id="3.30.565.10">
    <property type="entry name" value="Histidine kinase-like ATPase, C-terminal domain"/>
    <property type="match status" value="1"/>
</dbReference>
<dbReference type="EMBL" id="BJYR01000033">
    <property type="protein sequence ID" value="GEO02081.1"/>
    <property type="molecule type" value="Genomic_DNA"/>
</dbReference>
<proteinExistence type="predicted"/>
<reference evidence="2 3" key="1">
    <citation type="submission" date="2019-07" db="EMBL/GenBank/DDBJ databases">
        <title>Whole genome shotgun sequence of Novosphingobium sediminis NBRC 106119.</title>
        <authorList>
            <person name="Hosoyama A."/>
            <person name="Uohara A."/>
            <person name="Ohji S."/>
            <person name="Ichikawa N."/>
        </authorList>
    </citation>
    <scope>NUCLEOTIDE SEQUENCE [LARGE SCALE GENOMIC DNA]</scope>
    <source>
        <strain evidence="2 3">NBRC 106119</strain>
    </source>
</reference>
<feature type="domain" description="MPN635 N-terminal" evidence="1">
    <location>
        <begin position="154"/>
        <end position="246"/>
    </location>
</feature>
<dbReference type="SUPFAM" id="SSF55874">
    <property type="entry name" value="ATPase domain of HSP90 chaperone/DNA topoisomerase II/histidine kinase"/>
    <property type="match status" value="1"/>
</dbReference>
<accession>A0A512AQT2</accession>
<dbReference type="Pfam" id="PF25856">
    <property type="entry name" value="MPN635_N"/>
    <property type="match status" value="1"/>
</dbReference>
<comment type="caution">
    <text evidence="2">The sequence shown here is derived from an EMBL/GenBank/DDBJ whole genome shotgun (WGS) entry which is preliminary data.</text>
</comment>